<keyword evidence="4 10" id="KW-0694">RNA-binding</keyword>
<accession>A0A1I8B6G3</accession>
<evidence type="ECO:0000313" key="14">
    <source>
        <dbReference type="WBParaSite" id="MhA1_Contig1420.frz3.gene7"/>
    </source>
</evidence>
<dbReference type="SUPFAM" id="SSF54928">
    <property type="entry name" value="RNA-binding domain, RBD"/>
    <property type="match status" value="1"/>
</dbReference>
<dbReference type="Gene3D" id="3.30.70.330">
    <property type="match status" value="1"/>
</dbReference>
<evidence type="ECO:0000256" key="3">
    <source>
        <dbReference type="ARBA" id="ARBA00022664"/>
    </source>
</evidence>
<dbReference type="GO" id="GO:0008380">
    <property type="term" value="P:RNA splicing"/>
    <property type="evidence" value="ECO:0007669"/>
    <property type="project" value="UniProtKB-KW"/>
</dbReference>
<dbReference type="OMA" id="PLIRCDV"/>
<reference evidence="14" key="1">
    <citation type="submission" date="2016-11" db="UniProtKB">
        <authorList>
            <consortium name="WormBaseParasite"/>
        </authorList>
    </citation>
    <scope>IDENTIFICATION</scope>
</reference>
<evidence type="ECO:0000256" key="1">
    <source>
        <dbReference type="ARBA" id="ARBA00004123"/>
    </source>
</evidence>
<evidence type="ECO:0000256" key="6">
    <source>
        <dbReference type="ARBA" id="ARBA00023242"/>
    </source>
</evidence>
<dbReference type="InterPro" id="IPR051106">
    <property type="entry name" value="RNA-bind/splicing_reg"/>
</dbReference>
<evidence type="ECO:0000256" key="9">
    <source>
        <dbReference type="ARBA" id="ARBA00032663"/>
    </source>
</evidence>
<feature type="domain" description="RRM" evidence="12">
    <location>
        <begin position="15"/>
        <end position="93"/>
    </location>
</feature>
<dbReference type="InterPro" id="IPR035979">
    <property type="entry name" value="RBD_domain_sf"/>
</dbReference>
<dbReference type="PANTHER" id="PTHR48028">
    <property type="entry name" value="GLYCINE-RICH RNA-BINDING PROTEIN RZ1A"/>
    <property type="match status" value="1"/>
</dbReference>
<dbReference type="GO" id="GO:0005634">
    <property type="term" value="C:nucleus"/>
    <property type="evidence" value="ECO:0007669"/>
    <property type="project" value="UniProtKB-SubCell"/>
</dbReference>
<dbReference type="GO" id="GO:0003723">
    <property type="term" value="F:RNA binding"/>
    <property type="evidence" value="ECO:0007669"/>
    <property type="project" value="UniProtKB-UniRule"/>
</dbReference>
<dbReference type="Pfam" id="PF00076">
    <property type="entry name" value="RRM_1"/>
    <property type="match status" value="1"/>
</dbReference>
<evidence type="ECO:0000256" key="7">
    <source>
        <dbReference type="ARBA" id="ARBA00029589"/>
    </source>
</evidence>
<evidence type="ECO:0000256" key="10">
    <source>
        <dbReference type="PROSITE-ProRule" id="PRU00176"/>
    </source>
</evidence>
<evidence type="ECO:0000256" key="11">
    <source>
        <dbReference type="SAM" id="MobiDB-lite"/>
    </source>
</evidence>
<feature type="compositionally biased region" description="Low complexity" evidence="11">
    <location>
        <begin position="170"/>
        <end position="180"/>
    </location>
</feature>
<evidence type="ECO:0000259" key="12">
    <source>
        <dbReference type="PROSITE" id="PS50102"/>
    </source>
</evidence>
<feature type="compositionally biased region" description="Basic residues" evidence="11">
    <location>
        <begin position="104"/>
        <end position="144"/>
    </location>
</feature>
<feature type="region of interest" description="Disordered" evidence="11">
    <location>
        <begin position="97"/>
        <end position="180"/>
    </location>
</feature>
<dbReference type="PANTHER" id="PTHR48028:SF4">
    <property type="entry name" value="SC35-LIKE SPLICING FACTOR"/>
    <property type="match status" value="1"/>
</dbReference>
<feature type="compositionally biased region" description="Basic and acidic residues" evidence="11">
    <location>
        <begin position="145"/>
        <end position="156"/>
    </location>
</feature>
<name>A0A1I8B6G3_MELHA</name>
<keyword evidence="6" id="KW-0539">Nucleus</keyword>
<feature type="compositionally biased region" description="Basic residues" evidence="11">
    <location>
        <begin position="157"/>
        <end position="169"/>
    </location>
</feature>
<dbReference type="InterPro" id="IPR012677">
    <property type="entry name" value="Nucleotide-bd_a/b_plait_sf"/>
</dbReference>
<dbReference type="GO" id="GO:0006397">
    <property type="term" value="P:mRNA processing"/>
    <property type="evidence" value="ECO:0007669"/>
    <property type="project" value="UniProtKB-KW"/>
</dbReference>
<evidence type="ECO:0000256" key="4">
    <source>
        <dbReference type="ARBA" id="ARBA00022884"/>
    </source>
</evidence>
<dbReference type="InterPro" id="IPR000504">
    <property type="entry name" value="RRM_dom"/>
</dbReference>
<keyword evidence="3" id="KW-0507">mRNA processing</keyword>
<evidence type="ECO:0000256" key="8">
    <source>
        <dbReference type="ARBA" id="ARBA00029667"/>
    </source>
</evidence>
<dbReference type="AlphaFoldDB" id="A0A1I8B6G3"/>
<keyword evidence="5" id="KW-0508">mRNA splicing</keyword>
<evidence type="ECO:0000256" key="2">
    <source>
        <dbReference type="ARBA" id="ARBA00015058"/>
    </source>
</evidence>
<dbReference type="Proteomes" id="UP000095281">
    <property type="component" value="Unplaced"/>
</dbReference>
<dbReference type="WBParaSite" id="MhA1_Contig1420.frz3.gene7">
    <property type="protein sequence ID" value="MhA1_Contig1420.frz3.gene7"/>
    <property type="gene ID" value="MhA1_Contig1420.frz3.gene7"/>
</dbReference>
<dbReference type="PROSITE" id="PS50102">
    <property type="entry name" value="RRM"/>
    <property type="match status" value="1"/>
</dbReference>
<dbReference type="SMART" id="SM00360">
    <property type="entry name" value="RRM"/>
    <property type="match status" value="1"/>
</dbReference>
<sequence>MSSRRANDINFDELYSLKVDNLPYNTSVHELRRLFDRYGDIGDVYIPRDRYNNQSRGFGFVRFYSRKDADYACSRADGKQMNGRELRVSIAKYRRPLDEGRDRDRRRRSRSRSRRRSRTRSPPRRSRSRDRSRSRSPRGRSRSRSRSERRKDDSRSRSPHGRSRSRSPSHSRSLSRSPRD</sequence>
<protein>
    <recommendedName>
        <fullName evidence="2">Serine/arginine-rich splicing factor 2</fullName>
    </recommendedName>
    <alternativeName>
        <fullName evidence="9">Splicing component, 35 kDa</fullName>
    </alternativeName>
    <alternativeName>
        <fullName evidence="8">Splicing factor SC35</fullName>
    </alternativeName>
    <alternativeName>
        <fullName evidence="7">Splicing factor, arginine/serine-rich 2</fullName>
    </alternativeName>
</protein>
<evidence type="ECO:0000256" key="5">
    <source>
        <dbReference type="ARBA" id="ARBA00023187"/>
    </source>
</evidence>
<comment type="subcellular location">
    <subcellularLocation>
        <location evidence="1">Nucleus</location>
    </subcellularLocation>
</comment>
<keyword evidence="13" id="KW-1185">Reference proteome</keyword>
<evidence type="ECO:0000313" key="13">
    <source>
        <dbReference type="Proteomes" id="UP000095281"/>
    </source>
</evidence>
<proteinExistence type="predicted"/>
<organism evidence="13 14">
    <name type="scientific">Meloidogyne hapla</name>
    <name type="common">Root-knot nematode worm</name>
    <dbReference type="NCBI Taxonomy" id="6305"/>
    <lineage>
        <taxon>Eukaryota</taxon>
        <taxon>Metazoa</taxon>
        <taxon>Ecdysozoa</taxon>
        <taxon>Nematoda</taxon>
        <taxon>Chromadorea</taxon>
        <taxon>Rhabditida</taxon>
        <taxon>Tylenchina</taxon>
        <taxon>Tylenchomorpha</taxon>
        <taxon>Tylenchoidea</taxon>
        <taxon>Meloidogynidae</taxon>
        <taxon>Meloidogyninae</taxon>
        <taxon>Meloidogyne</taxon>
    </lineage>
</organism>
<dbReference type="CDD" id="cd12311">
    <property type="entry name" value="RRM_SRSF2_SRSF8"/>
    <property type="match status" value="1"/>
</dbReference>